<dbReference type="AlphaFoldDB" id="A0A0D3RJE7"/>
<geneLocation type="plasmid" evidence="2">
    <name>AHIB101-pBF7.8</name>
</geneLocation>
<proteinExistence type="predicted"/>
<feature type="region of interest" description="Disordered" evidence="1">
    <location>
        <begin position="98"/>
        <end position="119"/>
    </location>
</feature>
<organism evidence="2">
    <name type="scientific">Aeromonas hydrophila</name>
    <dbReference type="NCBI Taxonomy" id="644"/>
    <lineage>
        <taxon>Bacteria</taxon>
        <taxon>Pseudomonadati</taxon>
        <taxon>Pseudomonadota</taxon>
        <taxon>Gammaproteobacteria</taxon>
        <taxon>Aeromonadales</taxon>
        <taxon>Aeromonadaceae</taxon>
        <taxon>Aeromonas</taxon>
    </lineage>
</organism>
<accession>A0A0D3RJE7</accession>
<protein>
    <submittedName>
        <fullName evidence="2">Mobilization protein C</fullName>
    </submittedName>
</protein>
<reference evidence="2" key="1">
    <citation type="submission" date="2014-07" db="EMBL/GenBank/DDBJ databases">
        <title>Sequence of a big plasmid from the strain IB101 isolated from blood of diseased Wuchang Bream.</title>
        <authorList>
            <person name="Yang W."/>
            <person name="Li M."/>
        </authorList>
    </citation>
    <scope>NUCLEOTIDE SEQUENCE</scope>
    <source>
        <strain evidence="2">IB101</strain>
        <plasmid evidence="2">AHIB101-pBF7.8</plasmid>
    </source>
</reference>
<sequence length="239" mass="26081">MYQFAPAPCPPPLPAGPLPPLGGRAESAASGPGGWLFGACMEMCYYGICAVVWHGARCNLRFAWFSPSGLRPTPPLPSVGGLLRVSLRFTYWRASPMNTDESKRRRRGPAPLDATDKRGHTVSVRLNDAELARLDSQRDAVQMQRGEYLRAAALHRLPPTIPAANREQWAELARTAANLNQIARHLNEGQRGDGERIGKALGLQLSAELANCLRLLVLVRGDLIGVKHDSEDVEDESEG</sequence>
<dbReference type="InterPro" id="IPR053842">
    <property type="entry name" value="NikA-like"/>
</dbReference>
<dbReference type="Pfam" id="PF21983">
    <property type="entry name" value="NikA-like"/>
    <property type="match status" value="1"/>
</dbReference>
<keyword evidence="2" id="KW-0614">Plasmid</keyword>
<name>A0A0D3RJE7_AERHY</name>
<evidence type="ECO:0000313" key="2">
    <source>
        <dbReference type="EMBL" id="AJS09377.1"/>
    </source>
</evidence>
<evidence type="ECO:0000256" key="1">
    <source>
        <dbReference type="SAM" id="MobiDB-lite"/>
    </source>
</evidence>
<dbReference type="EMBL" id="KM245123">
    <property type="protein sequence ID" value="AJS09377.1"/>
    <property type="molecule type" value="Genomic_DNA"/>
</dbReference>